<comment type="caution">
    <text evidence="1">The sequence shown here is derived from an EMBL/GenBank/DDBJ whole genome shotgun (WGS) entry which is preliminary data.</text>
</comment>
<dbReference type="EMBL" id="JASCZI010182524">
    <property type="protein sequence ID" value="MED6188093.1"/>
    <property type="molecule type" value="Genomic_DNA"/>
</dbReference>
<sequence length="71" mass="8244">MGETPFRLAYGMEAMIPLELEFESLRVKFYCEVDNAEICKTELELADKIREGTRLREATLKGRVAARYNKK</sequence>
<protein>
    <recommendedName>
        <fullName evidence="3">Reverse transcriptase domain-containing protein</fullName>
    </recommendedName>
</protein>
<keyword evidence="2" id="KW-1185">Reference proteome</keyword>
<dbReference type="PANTHER" id="PTHR48475:SF2">
    <property type="entry name" value="RIBONUCLEASE H"/>
    <property type="match status" value="1"/>
</dbReference>
<gene>
    <name evidence="1" type="ORF">PIB30_082714</name>
</gene>
<reference evidence="1 2" key="1">
    <citation type="journal article" date="2023" name="Plants (Basel)">
        <title>Bridging the Gap: Combining Genomics and Transcriptomics Approaches to Understand Stylosanthes scabra, an Orphan Legume from the Brazilian Caatinga.</title>
        <authorList>
            <person name="Ferreira-Neto J.R.C."/>
            <person name="da Silva M.D."/>
            <person name="Binneck E."/>
            <person name="de Melo N.F."/>
            <person name="da Silva R.H."/>
            <person name="de Melo A.L.T.M."/>
            <person name="Pandolfi V."/>
            <person name="Bustamante F.O."/>
            <person name="Brasileiro-Vidal A.C."/>
            <person name="Benko-Iseppon A.M."/>
        </authorList>
    </citation>
    <scope>NUCLEOTIDE SEQUENCE [LARGE SCALE GENOMIC DNA]</scope>
    <source>
        <tissue evidence="1">Leaves</tissue>
    </source>
</reference>
<proteinExistence type="predicted"/>
<name>A0ABU6WVC1_9FABA</name>
<accession>A0ABU6WVC1</accession>
<organism evidence="1 2">
    <name type="scientific">Stylosanthes scabra</name>
    <dbReference type="NCBI Taxonomy" id="79078"/>
    <lineage>
        <taxon>Eukaryota</taxon>
        <taxon>Viridiplantae</taxon>
        <taxon>Streptophyta</taxon>
        <taxon>Embryophyta</taxon>
        <taxon>Tracheophyta</taxon>
        <taxon>Spermatophyta</taxon>
        <taxon>Magnoliopsida</taxon>
        <taxon>eudicotyledons</taxon>
        <taxon>Gunneridae</taxon>
        <taxon>Pentapetalae</taxon>
        <taxon>rosids</taxon>
        <taxon>fabids</taxon>
        <taxon>Fabales</taxon>
        <taxon>Fabaceae</taxon>
        <taxon>Papilionoideae</taxon>
        <taxon>50 kb inversion clade</taxon>
        <taxon>dalbergioids sensu lato</taxon>
        <taxon>Dalbergieae</taxon>
        <taxon>Pterocarpus clade</taxon>
        <taxon>Stylosanthes</taxon>
    </lineage>
</organism>
<evidence type="ECO:0000313" key="1">
    <source>
        <dbReference type="EMBL" id="MED6188093.1"/>
    </source>
</evidence>
<feature type="non-terminal residue" evidence="1">
    <location>
        <position position="71"/>
    </location>
</feature>
<evidence type="ECO:0008006" key="3">
    <source>
        <dbReference type="Google" id="ProtNLM"/>
    </source>
</evidence>
<dbReference type="PANTHER" id="PTHR48475">
    <property type="entry name" value="RIBONUCLEASE H"/>
    <property type="match status" value="1"/>
</dbReference>
<evidence type="ECO:0000313" key="2">
    <source>
        <dbReference type="Proteomes" id="UP001341840"/>
    </source>
</evidence>
<dbReference type="Proteomes" id="UP001341840">
    <property type="component" value="Unassembled WGS sequence"/>
</dbReference>